<gene>
    <name evidence="1" type="ORF">BG006_004862</name>
</gene>
<name>A0A9P5VMI6_9FUNG</name>
<keyword evidence="2" id="KW-1185">Reference proteome</keyword>
<evidence type="ECO:0008006" key="3">
    <source>
        <dbReference type="Google" id="ProtNLM"/>
    </source>
</evidence>
<dbReference type="InterPro" id="IPR014752">
    <property type="entry name" value="Arrestin-like_C"/>
</dbReference>
<comment type="caution">
    <text evidence="1">The sequence shown here is derived from an EMBL/GenBank/DDBJ whole genome shotgun (WGS) entry which is preliminary data.</text>
</comment>
<dbReference type="EMBL" id="JAAAUY010000270">
    <property type="protein sequence ID" value="KAF9332277.1"/>
    <property type="molecule type" value="Genomic_DNA"/>
</dbReference>
<dbReference type="Proteomes" id="UP000696485">
    <property type="component" value="Unassembled WGS sequence"/>
</dbReference>
<organism evidence="1 2">
    <name type="scientific">Podila minutissima</name>
    <dbReference type="NCBI Taxonomy" id="64525"/>
    <lineage>
        <taxon>Eukaryota</taxon>
        <taxon>Fungi</taxon>
        <taxon>Fungi incertae sedis</taxon>
        <taxon>Mucoromycota</taxon>
        <taxon>Mortierellomycotina</taxon>
        <taxon>Mortierellomycetes</taxon>
        <taxon>Mortierellales</taxon>
        <taxon>Mortierellaceae</taxon>
        <taxon>Podila</taxon>
    </lineage>
</organism>
<sequence>MPVFNLFSKKDSSSSSSSVNVETRKLGYDGLPISKRTITIAIDSGATFGPDKIPLIHAAQDAPAEVVATITFETDRDCTADAFEIKFKGIARVKVNNLATTVATIEGKHDIQTGQTYEDIFHRHQWEMPLPRVEHHPRVIPRGVYTQKVRVVLDPTHPSSSRHRRDSVAYYFHAQLSRYDANVRQTLATVEATQHIWVLNAHSIPESLRPPSTATEQAFKSTLPLMLSVPSSVLTLGQVLPLTIKAGPFAAGFKYDKRAPVVVSASFKLVETRQITVAEYGRVEPSVVEVVSIPLVSAWPTEDEQWLRTVNVTLPGSPELTPTTETKVVEVSHVVAVKVKVKARGEKDRSAEEIRLQLDVKVVPPQPTGVFRLPEYDDEELSEKERLARLEQ</sequence>
<evidence type="ECO:0000313" key="2">
    <source>
        <dbReference type="Proteomes" id="UP000696485"/>
    </source>
</evidence>
<protein>
    <recommendedName>
        <fullName evidence="3">Arrestin-like N-terminal domain-containing protein</fullName>
    </recommendedName>
</protein>
<dbReference type="Gene3D" id="2.60.40.640">
    <property type="match status" value="1"/>
</dbReference>
<accession>A0A9P5VMI6</accession>
<reference evidence="1" key="1">
    <citation type="journal article" date="2020" name="Fungal Divers.">
        <title>Resolving the Mortierellaceae phylogeny through synthesis of multi-gene phylogenetics and phylogenomics.</title>
        <authorList>
            <person name="Vandepol N."/>
            <person name="Liber J."/>
            <person name="Desiro A."/>
            <person name="Na H."/>
            <person name="Kennedy M."/>
            <person name="Barry K."/>
            <person name="Grigoriev I.V."/>
            <person name="Miller A.N."/>
            <person name="O'Donnell K."/>
            <person name="Stajich J.E."/>
            <person name="Bonito G."/>
        </authorList>
    </citation>
    <scope>NUCLEOTIDE SEQUENCE</scope>
    <source>
        <strain evidence="1">NVP1</strain>
    </source>
</reference>
<dbReference type="AlphaFoldDB" id="A0A9P5VMI6"/>
<evidence type="ECO:0000313" key="1">
    <source>
        <dbReference type="EMBL" id="KAF9332277.1"/>
    </source>
</evidence>
<proteinExistence type="predicted"/>